<dbReference type="EMBL" id="FNDJ01000017">
    <property type="protein sequence ID" value="SDK63364.1"/>
    <property type="molecule type" value="Genomic_DNA"/>
</dbReference>
<dbReference type="STRING" id="633440.SAMN05421869_117144"/>
<dbReference type="Proteomes" id="UP000199202">
    <property type="component" value="Unassembled WGS sequence"/>
</dbReference>
<evidence type="ECO:0000256" key="1">
    <source>
        <dbReference type="SAM" id="MobiDB-lite"/>
    </source>
</evidence>
<gene>
    <name evidence="2" type="ORF">SAMN05421869_117144</name>
</gene>
<reference evidence="2 3" key="1">
    <citation type="submission" date="2016-10" db="EMBL/GenBank/DDBJ databases">
        <authorList>
            <person name="de Groot N.N."/>
        </authorList>
    </citation>
    <scope>NUCLEOTIDE SEQUENCE [LARGE SCALE GENOMIC DNA]</scope>
    <source>
        <strain evidence="2 3">CGMCC 4.6533</strain>
    </source>
</reference>
<sequence>MADTKKKPATKTGKSKKQSIKTSRQAKDTKRDVERPDEGMSRAPGQTSI</sequence>
<dbReference type="RefSeq" id="WP_176993524.1">
    <property type="nucleotide sequence ID" value="NZ_FNDJ01000017.1"/>
</dbReference>
<evidence type="ECO:0000313" key="3">
    <source>
        <dbReference type="Proteomes" id="UP000199202"/>
    </source>
</evidence>
<evidence type="ECO:0000313" key="2">
    <source>
        <dbReference type="EMBL" id="SDK63364.1"/>
    </source>
</evidence>
<organism evidence="2 3">
    <name type="scientific">Nonomuraea jiangxiensis</name>
    <dbReference type="NCBI Taxonomy" id="633440"/>
    <lineage>
        <taxon>Bacteria</taxon>
        <taxon>Bacillati</taxon>
        <taxon>Actinomycetota</taxon>
        <taxon>Actinomycetes</taxon>
        <taxon>Streptosporangiales</taxon>
        <taxon>Streptosporangiaceae</taxon>
        <taxon>Nonomuraea</taxon>
    </lineage>
</organism>
<dbReference type="AlphaFoldDB" id="A0A1G9DHS4"/>
<keyword evidence="3" id="KW-1185">Reference proteome</keyword>
<feature type="compositionally biased region" description="Basic residues" evidence="1">
    <location>
        <begin position="7"/>
        <end position="19"/>
    </location>
</feature>
<proteinExistence type="predicted"/>
<accession>A0A1G9DHS4</accession>
<name>A0A1G9DHS4_9ACTN</name>
<feature type="compositionally biased region" description="Basic and acidic residues" evidence="1">
    <location>
        <begin position="25"/>
        <end position="40"/>
    </location>
</feature>
<protein>
    <submittedName>
        <fullName evidence="2">Uncharacterized protein</fullName>
    </submittedName>
</protein>
<feature type="region of interest" description="Disordered" evidence="1">
    <location>
        <begin position="1"/>
        <end position="49"/>
    </location>
</feature>